<evidence type="ECO:0000256" key="2">
    <source>
        <dbReference type="ARBA" id="ARBA00011738"/>
    </source>
</evidence>
<dbReference type="EMBL" id="JAHRIN010059895">
    <property type="protein sequence ID" value="MEQ2212527.1"/>
    <property type="molecule type" value="Genomic_DNA"/>
</dbReference>
<evidence type="ECO:0000313" key="7">
    <source>
        <dbReference type="Proteomes" id="UP001434883"/>
    </source>
</evidence>
<comment type="caution">
    <text evidence="6">The sequence shown here is derived from an EMBL/GenBank/DDBJ whole genome shotgun (WGS) entry which is preliminary data.</text>
</comment>
<keyword evidence="5" id="KW-0663">Pyridoxal phosphate</keyword>
<keyword evidence="7" id="KW-1185">Reference proteome</keyword>
<dbReference type="Proteomes" id="UP001434883">
    <property type="component" value="Unassembled WGS sequence"/>
</dbReference>
<name>A0ABV0RYX5_9TELE</name>
<dbReference type="Gene3D" id="1.10.287.1970">
    <property type="match status" value="1"/>
</dbReference>
<sequence length="116" mass="12802">KPFQKVIDVSSGDPHRAGMPPLSFAHQVGSKHFVFMCFVGFTEIIHPATHELVVFCLLSQVLAACLYPELLKENRFPSDVRQRAQKLLGACNGGSVGKVNHIYFVSFISSCFCSKS</sequence>
<accession>A0ABV0RYX5</accession>
<dbReference type="InterPro" id="IPR045088">
    <property type="entry name" value="ALAT1/2-like"/>
</dbReference>
<organism evidence="6 7">
    <name type="scientific">Xenoophorus captivus</name>
    <dbReference type="NCBI Taxonomy" id="1517983"/>
    <lineage>
        <taxon>Eukaryota</taxon>
        <taxon>Metazoa</taxon>
        <taxon>Chordata</taxon>
        <taxon>Craniata</taxon>
        <taxon>Vertebrata</taxon>
        <taxon>Euteleostomi</taxon>
        <taxon>Actinopterygii</taxon>
        <taxon>Neopterygii</taxon>
        <taxon>Teleostei</taxon>
        <taxon>Neoteleostei</taxon>
        <taxon>Acanthomorphata</taxon>
        <taxon>Ovalentaria</taxon>
        <taxon>Atherinomorphae</taxon>
        <taxon>Cyprinodontiformes</taxon>
        <taxon>Goodeidae</taxon>
        <taxon>Xenoophorus</taxon>
    </lineage>
</organism>
<protein>
    <submittedName>
        <fullName evidence="6">Uncharacterized protein</fullName>
    </submittedName>
</protein>
<keyword evidence="4" id="KW-0808">Transferase</keyword>
<dbReference type="PANTHER" id="PTHR11751:SF469">
    <property type="entry name" value="ALANINE TRANSAMINASE"/>
    <property type="match status" value="1"/>
</dbReference>
<keyword evidence="3" id="KW-0032">Aminotransferase</keyword>
<dbReference type="PANTHER" id="PTHR11751">
    <property type="entry name" value="ALANINE AMINOTRANSFERASE"/>
    <property type="match status" value="1"/>
</dbReference>
<evidence type="ECO:0000256" key="4">
    <source>
        <dbReference type="ARBA" id="ARBA00022679"/>
    </source>
</evidence>
<comment type="subunit">
    <text evidence="2">Homodimer.</text>
</comment>
<evidence type="ECO:0000313" key="6">
    <source>
        <dbReference type="EMBL" id="MEQ2212527.1"/>
    </source>
</evidence>
<evidence type="ECO:0000256" key="3">
    <source>
        <dbReference type="ARBA" id="ARBA00022576"/>
    </source>
</evidence>
<proteinExistence type="predicted"/>
<comment type="cofactor">
    <cofactor evidence="1">
        <name>pyridoxal 5'-phosphate</name>
        <dbReference type="ChEBI" id="CHEBI:597326"/>
    </cofactor>
</comment>
<gene>
    <name evidence="6" type="ORF">XENOCAPTIV_000867</name>
</gene>
<evidence type="ECO:0000256" key="1">
    <source>
        <dbReference type="ARBA" id="ARBA00001933"/>
    </source>
</evidence>
<evidence type="ECO:0000256" key="5">
    <source>
        <dbReference type="ARBA" id="ARBA00022898"/>
    </source>
</evidence>
<reference evidence="6 7" key="1">
    <citation type="submission" date="2021-06" db="EMBL/GenBank/DDBJ databases">
        <authorList>
            <person name="Palmer J.M."/>
        </authorList>
    </citation>
    <scope>NUCLEOTIDE SEQUENCE [LARGE SCALE GENOMIC DNA]</scope>
    <source>
        <strain evidence="6 7">XC_2019</strain>
        <tissue evidence="6">Muscle</tissue>
    </source>
</reference>
<feature type="non-terminal residue" evidence="6">
    <location>
        <position position="1"/>
    </location>
</feature>